<dbReference type="PROSITE" id="PS51257">
    <property type="entry name" value="PROKAR_LIPOPROTEIN"/>
    <property type="match status" value="1"/>
</dbReference>
<feature type="region of interest" description="Disordered" evidence="2">
    <location>
        <begin position="302"/>
        <end position="355"/>
    </location>
</feature>
<reference evidence="5 6" key="1">
    <citation type="submission" date="2015-09" db="EMBL/GenBank/DDBJ databases">
        <title>Identification and resolution of microdiversity through metagenomic sequencing of parallel consortia.</title>
        <authorList>
            <person name="Nelson W.C."/>
            <person name="Romine M.F."/>
            <person name="Lindemann S.R."/>
        </authorList>
    </citation>
    <scope>NUCLEOTIDE SEQUENCE [LARGE SCALE GENOMIC DNA]</scope>
    <source>
        <strain evidence="5">Ana</strain>
    </source>
</reference>
<protein>
    <submittedName>
        <fullName evidence="5">Phosphate transport system substrate-binding protein</fullName>
    </submittedName>
</protein>
<dbReference type="Gene3D" id="3.40.190.10">
    <property type="entry name" value="Periplasmic binding protein-like II"/>
    <property type="match status" value="2"/>
</dbReference>
<accession>A0A0P8BHA8</accession>
<feature type="region of interest" description="Disordered" evidence="2">
    <location>
        <begin position="535"/>
        <end position="557"/>
    </location>
</feature>
<sequence length="692" mass="70194">MVNRKTASALTVAALLACAIPTQSVASLLFQAPVLGQAAPSFSVPDSVAKGTQVKIASSSDNMTTISRALGQGFEKQYAGKVNITTNDSNAAIQAVLNGNADLAAISRPLTEAEKEKKLIAVPVRREKIAVVVGKDNAFSQSITGSQFAQIFRGEIRDWSAVGGSAGPIKVIDRPDTSETRQALKPYPVFTTAEFKTGDTATQLSEDSTAALAKALGKDGIGYMLVSELEGQPDIKAIQLHQTLPDDPRYPFSQPYSFVYAGGASPAVAAFLGYATGNPGQSVLNNANLSGYAISPGAGATRGAGGNTAAGAPADGAASSDTEGNGNAANADNTNGNSSAEGSASGSANGAAVDGAADTTQGNVAIGEDGTVITDGVDGTDANDLDGVGGEANQLLAGRGRWWWLLLPLAGLGLLIWAAAKRSKDEETGYAVNTGSTGGVADDRIRSSYRGNNLPKTGLGSGLDAVEADGISTSVEDTGDAVGTVGSVGLGKAAASGVALVGGVAAAGAGLAGRIKNKAGDVTTGDVATGDVTMDLGNISDSDQRSEQSSIDDMKESLHSDLGNVRSGVQSSVPGGTNNITGAAQGSIDRLQGRIDGDQTKLQGSIQGGIDGVKSTSREGMGLTQDGLNSDRTHLQVGIDSNKHPLQSVTHSATEKGSSWLERAKQRINEATEQATDKASAIKDDIKDTTKQ</sequence>
<dbReference type="STRING" id="1666911.HLUCCA11_19480"/>
<evidence type="ECO:0000259" key="4">
    <source>
        <dbReference type="Pfam" id="PF12849"/>
    </source>
</evidence>
<feature type="compositionally biased region" description="Basic and acidic residues" evidence="2">
    <location>
        <begin position="542"/>
        <end position="557"/>
    </location>
</feature>
<feature type="signal peptide" evidence="3">
    <location>
        <begin position="1"/>
        <end position="26"/>
    </location>
</feature>
<evidence type="ECO:0000256" key="1">
    <source>
        <dbReference type="ARBA" id="ARBA00022729"/>
    </source>
</evidence>
<organism evidence="5 6">
    <name type="scientific">Phormidesmis priestleyi Ana</name>
    <dbReference type="NCBI Taxonomy" id="1666911"/>
    <lineage>
        <taxon>Bacteria</taxon>
        <taxon>Bacillati</taxon>
        <taxon>Cyanobacteriota</taxon>
        <taxon>Cyanophyceae</taxon>
        <taxon>Leptolyngbyales</taxon>
        <taxon>Leptolyngbyaceae</taxon>
        <taxon>Phormidesmis</taxon>
    </lineage>
</organism>
<gene>
    <name evidence="5" type="primary">pstS-3</name>
    <name evidence="5" type="ORF">HLUCCA11_19480</name>
</gene>
<dbReference type="PANTHER" id="PTHR30570:SF1">
    <property type="entry name" value="PHOSPHATE-BINDING PROTEIN PSTS"/>
    <property type="match status" value="1"/>
</dbReference>
<feature type="chain" id="PRO_5006148446" evidence="3">
    <location>
        <begin position="27"/>
        <end position="692"/>
    </location>
</feature>
<feature type="compositionally biased region" description="Low complexity" evidence="2">
    <location>
        <begin position="309"/>
        <end position="355"/>
    </location>
</feature>
<feature type="region of interest" description="Disordered" evidence="2">
    <location>
        <begin position="669"/>
        <end position="692"/>
    </location>
</feature>
<feature type="domain" description="PBP" evidence="4">
    <location>
        <begin position="52"/>
        <end position="277"/>
    </location>
</feature>
<dbReference type="SUPFAM" id="SSF53850">
    <property type="entry name" value="Periplasmic binding protein-like II"/>
    <property type="match status" value="1"/>
</dbReference>
<evidence type="ECO:0000256" key="2">
    <source>
        <dbReference type="SAM" id="MobiDB-lite"/>
    </source>
</evidence>
<dbReference type="InterPro" id="IPR024370">
    <property type="entry name" value="PBP_domain"/>
</dbReference>
<proteinExistence type="predicted"/>
<dbReference type="PATRIC" id="fig|1666911.3.peg.2196"/>
<evidence type="ECO:0000313" key="6">
    <source>
        <dbReference type="Proteomes" id="UP000050465"/>
    </source>
</evidence>
<name>A0A0P8BHA8_9CYAN</name>
<feature type="compositionally biased region" description="Basic and acidic residues" evidence="2">
    <location>
        <begin position="680"/>
        <end position="692"/>
    </location>
</feature>
<comment type="caution">
    <text evidence="5">The sequence shown here is derived from an EMBL/GenBank/DDBJ whole genome shotgun (WGS) entry which is preliminary data.</text>
</comment>
<dbReference type="PANTHER" id="PTHR30570">
    <property type="entry name" value="PERIPLASMIC PHOSPHATE BINDING COMPONENT OF PHOSPHATE ABC TRANSPORTER"/>
    <property type="match status" value="1"/>
</dbReference>
<dbReference type="Proteomes" id="UP000050465">
    <property type="component" value="Unassembled WGS sequence"/>
</dbReference>
<dbReference type="Pfam" id="PF12849">
    <property type="entry name" value="PBP_like_2"/>
    <property type="match status" value="1"/>
</dbReference>
<dbReference type="InterPro" id="IPR050811">
    <property type="entry name" value="Phosphate_ABC_transporter"/>
</dbReference>
<evidence type="ECO:0000313" key="5">
    <source>
        <dbReference type="EMBL" id="KPQ33101.1"/>
    </source>
</evidence>
<dbReference type="AlphaFoldDB" id="A0A0P8BHA8"/>
<dbReference type="EMBL" id="LJZR01000038">
    <property type="protein sequence ID" value="KPQ33101.1"/>
    <property type="molecule type" value="Genomic_DNA"/>
</dbReference>
<evidence type="ECO:0000256" key="3">
    <source>
        <dbReference type="SAM" id="SignalP"/>
    </source>
</evidence>
<keyword evidence="1 3" id="KW-0732">Signal</keyword>